<gene>
    <name evidence="2" type="ORF">VRU48_01475</name>
</gene>
<dbReference type="RefSeq" id="WP_330106158.1">
    <property type="nucleotide sequence ID" value="NZ_JAZDQT010000001.1"/>
</dbReference>
<evidence type="ECO:0000256" key="1">
    <source>
        <dbReference type="SAM" id="SignalP"/>
    </source>
</evidence>
<reference evidence="2 3" key="1">
    <citation type="submission" date="2024-01" db="EMBL/GenBank/DDBJ databases">
        <title>Pedobacter sp. nov., isolated from fresh soil.</title>
        <authorList>
            <person name="Le N.T.T."/>
        </authorList>
    </citation>
    <scope>NUCLEOTIDE SEQUENCE [LARGE SCALE GENOMIC DNA]</scope>
    <source>
        <strain evidence="2 3">KR3-3</strain>
    </source>
</reference>
<keyword evidence="3" id="KW-1185">Reference proteome</keyword>
<feature type="chain" id="PRO_5045847384" description="Thioredoxin family protein" evidence="1">
    <location>
        <begin position="21"/>
        <end position="200"/>
    </location>
</feature>
<evidence type="ECO:0008006" key="4">
    <source>
        <dbReference type="Google" id="ProtNLM"/>
    </source>
</evidence>
<evidence type="ECO:0000313" key="2">
    <source>
        <dbReference type="EMBL" id="MEE1943757.1"/>
    </source>
</evidence>
<protein>
    <recommendedName>
        <fullName evidence="4">Thioredoxin family protein</fullName>
    </recommendedName>
</protein>
<dbReference type="EMBL" id="JAZDQT010000001">
    <property type="protein sequence ID" value="MEE1943757.1"/>
    <property type="molecule type" value="Genomic_DNA"/>
</dbReference>
<proteinExistence type="predicted"/>
<dbReference type="Proteomes" id="UP001336835">
    <property type="component" value="Unassembled WGS sequence"/>
</dbReference>
<organism evidence="2 3">
    <name type="scientific">Pedobacter albus</name>
    <dbReference type="NCBI Taxonomy" id="3113905"/>
    <lineage>
        <taxon>Bacteria</taxon>
        <taxon>Pseudomonadati</taxon>
        <taxon>Bacteroidota</taxon>
        <taxon>Sphingobacteriia</taxon>
        <taxon>Sphingobacteriales</taxon>
        <taxon>Sphingobacteriaceae</taxon>
        <taxon>Pedobacter</taxon>
    </lineage>
</organism>
<accession>A0ABU7I2R0</accession>
<keyword evidence="1" id="KW-0732">Signal</keyword>
<sequence length="200" mass="22904">MKTLALLLFQMAFFGMFAFAQQNESTKYFDIRNKPISEKKFKEQRATNQVLDIIGDSANHRKLIEREENGQFADYAKLISTLEKASGKKMGTEKPLVIIYYPGKDKCNETISLSNFASYYRGLQKKLDAHIIFVYKDFDGLTGNNPDKWIKDPEAVVEKSFFKHPYPCLSFVALSKTGKYSSYFGEFPPSFVEKAVKALQ</sequence>
<evidence type="ECO:0000313" key="3">
    <source>
        <dbReference type="Proteomes" id="UP001336835"/>
    </source>
</evidence>
<comment type="caution">
    <text evidence="2">The sequence shown here is derived from an EMBL/GenBank/DDBJ whole genome shotgun (WGS) entry which is preliminary data.</text>
</comment>
<feature type="signal peptide" evidence="1">
    <location>
        <begin position="1"/>
        <end position="20"/>
    </location>
</feature>
<name>A0ABU7I2R0_9SPHI</name>